<organism evidence="2 3">
    <name type="scientific">Mariniphaga sediminis</name>
    <dbReference type="NCBI Taxonomy" id="1628158"/>
    <lineage>
        <taxon>Bacteria</taxon>
        <taxon>Pseudomonadati</taxon>
        <taxon>Bacteroidota</taxon>
        <taxon>Bacteroidia</taxon>
        <taxon>Marinilabiliales</taxon>
        <taxon>Prolixibacteraceae</taxon>
        <taxon>Mariniphaga</taxon>
    </lineage>
</organism>
<dbReference type="AlphaFoldDB" id="A0A399D6J9"/>
<keyword evidence="1" id="KW-0812">Transmembrane</keyword>
<evidence type="ECO:0000313" key="3">
    <source>
        <dbReference type="Proteomes" id="UP000266441"/>
    </source>
</evidence>
<protein>
    <submittedName>
        <fullName evidence="2">Uncharacterized protein</fullName>
    </submittedName>
</protein>
<feature type="transmembrane region" description="Helical" evidence="1">
    <location>
        <begin position="59"/>
        <end position="81"/>
    </location>
</feature>
<keyword evidence="3" id="KW-1185">Reference proteome</keyword>
<proteinExistence type="predicted"/>
<dbReference type="Proteomes" id="UP000266441">
    <property type="component" value="Unassembled WGS sequence"/>
</dbReference>
<sequence>MEVYSIGYKKWFLFYLYNSNGLKKSSLKYKLNFPMSTKFLRRETQKRLHSLDVLRGFDMFWITGGGILAITFSKLTGAYWIEDQMHHVKW</sequence>
<dbReference type="EMBL" id="QWET01000001">
    <property type="protein sequence ID" value="RIH67106.1"/>
    <property type="molecule type" value="Genomic_DNA"/>
</dbReference>
<accession>A0A399D6J9</accession>
<keyword evidence="1" id="KW-1133">Transmembrane helix</keyword>
<evidence type="ECO:0000313" key="2">
    <source>
        <dbReference type="EMBL" id="RIH67106.1"/>
    </source>
</evidence>
<reference evidence="2 3" key="1">
    <citation type="journal article" date="2015" name="Int. J. Syst. Evol. Microbiol.">
        <title>Mariniphaga sediminis sp. nov., isolated from coastal sediment.</title>
        <authorList>
            <person name="Wang F.Q."/>
            <person name="Shen Q.Y."/>
            <person name="Chen G.J."/>
            <person name="Du Z.J."/>
        </authorList>
    </citation>
    <scope>NUCLEOTIDE SEQUENCE [LARGE SCALE GENOMIC DNA]</scope>
    <source>
        <strain evidence="2 3">SY21</strain>
    </source>
</reference>
<keyword evidence="1" id="KW-0472">Membrane</keyword>
<name>A0A399D6J9_9BACT</name>
<gene>
    <name evidence="2" type="ORF">D1164_01360</name>
</gene>
<comment type="caution">
    <text evidence="2">The sequence shown here is derived from an EMBL/GenBank/DDBJ whole genome shotgun (WGS) entry which is preliminary data.</text>
</comment>
<evidence type="ECO:0000256" key="1">
    <source>
        <dbReference type="SAM" id="Phobius"/>
    </source>
</evidence>